<proteinExistence type="predicted"/>
<gene>
    <name evidence="2" type="ORF">K437DRAFT_11422</name>
</gene>
<protein>
    <submittedName>
        <fullName evidence="2">Uncharacterized protein</fullName>
    </submittedName>
</protein>
<organism evidence="2 3">
    <name type="scientific">Tilletiaria anomala (strain ATCC 24038 / CBS 436.72 / UBC 951)</name>
    <dbReference type="NCBI Taxonomy" id="1037660"/>
    <lineage>
        <taxon>Eukaryota</taxon>
        <taxon>Fungi</taxon>
        <taxon>Dikarya</taxon>
        <taxon>Basidiomycota</taxon>
        <taxon>Ustilaginomycotina</taxon>
        <taxon>Exobasidiomycetes</taxon>
        <taxon>Georgefischeriales</taxon>
        <taxon>Tilletiariaceae</taxon>
        <taxon>Tilletiaria</taxon>
    </lineage>
</organism>
<dbReference type="GO" id="GO:0006044">
    <property type="term" value="P:N-acetylglucosamine metabolic process"/>
    <property type="evidence" value="ECO:0007669"/>
    <property type="project" value="TreeGrafter"/>
</dbReference>
<feature type="region of interest" description="Disordered" evidence="1">
    <location>
        <begin position="112"/>
        <end position="132"/>
    </location>
</feature>
<dbReference type="GeneID" id="25261322"/>
<dbReference type="HOGENOM" id="CLU_613961_0_0_1"/>
<dbReference type="InterPro" id="IPR022036">
    <property type="entry name" value="DUF3605"/>
</dbReference>
<dbReference type="InParanoid" id="A0A066VDD6"/>
<evidence type="ECO:0000256" key="1">
    <source>
        <dbReference type="SAM" id="MobiDB-lite"/>
    </source>
</evidence>
<evidence type="ECO:0000313" key="3">
    <source>
        <dbReference type="Proteomes" id="UP000027361"/>
    </source>
</evidence>
<name>A0A066VDD6_TILAU</name>
<dbReference type="GO" id="GO:0005737">
    <property type="term" value="C:cytoplasm"/>
    <property type="evidence" value="ECO:0007669"/>
    <property type="project" value="TreeGrafter"/>
</dbReference>
<dbReference type="OMA" id="THIHVFA"/>
<evidence type="ECO:0000313" key="2">
    <source>
        <dbReference type="EMBL" id="KDN39466.1"/>
    </source>
</evidence>
<dbReference type="Pfam" id="PF12239">
    <property type="entry name" value="DUF3605"/>
    <property type="match status" value="1"/>
</dbReference>
<dbReference type="Proteomes" id="UP000027361">
    <property type="component" value="Unassembled WGS sequence"/>
</dbReference>
<dbReference type="STRING" id="1037660.A0A066VDD6"/>
<dbReference type="PANTHER" id="PTHR35020">
    <property type="entry name" value="N-ACETYLGLUCOSAMINE-INDUCED PROTEIN 1"/>
    <property type="match status" value="1"/>
</dbReference>
<feature type="region of interest" description="Disordered" evidence="1">
    <location>
        <begin position="1"/>
        <end position="20"/>
    </location>
</feature>
<dbReference type="EMBL" id="JMSN01000104">
    <property type="protein sequence ID" value="KDN39466.1"/>
    <property type="molecule type" value="Genomic_DNA"/>
</dbReference>
<sequence>MKMEPAHKPAGGPVEGTGPVGEGAYHVPVAEEAVMTWEYICRVCAREGLDKLDRHPRCQKRYDDWARPIQAKYGGLEAYIKAYRLQWSDDALPEEYVPGAITSAICSDAPTTNGDGSTRIAAPPTSAPKETQEPSWRGLYYFHSSMPSTMAKVIPNDWPYGVPADCGHYVVWCRLPILHPSLFSTPDTPFPKGTSRDALYEAVVSDGIRGLTGHMATDREKGDGDFRVIGEHTVALLRKSKEIDTFTPTPSATASPMLGPRMIAIQAASHLNARTGTGPSSGSRTSAVDPPILPPSALSVPVVPGSSANALSGTGIGTANALHMRTHAADLAERAQAWAGRHVDSFVRRTWPPDQGWQTAWFCNPPHLRTVPGLSHFHVIVRRQAAPHNERQ</sequence>
<comment type="caution">
    <text evidence="2">The sequence shown here is derived from an EMBL/GenBank/DDBJ whole genome shotgun (WGS) entry which is preliminary data.</text>
</comment>
<keyword evidence="3" id="KW-1185">Reference proteome</keyword>
<dbReference type="AlphaFoldDB" id="A0A066VDD6"/>
<accession>A0A066VDD6</accession>
<reference evidence="2 3" key="1">
    <citation type="submission" date="2014-05" db="EMBL/GenBank/DDBJ databases">
        <title>Draft genome sequence of a rare smut relative, Tilletiaria anomala UBC 951.</title>
        <authorList>
            <consortium name="DOE Joint Genome Institute"/>
            <person name="Toome M."/>
            <person name="Kuo A."/>
            <person name="Henrissat B."/>
            <person name="Lipzen A."/>
            <person name="Tritt A."/>
            <person name="Yoshinaga Y."/>
            <person name="Zane M."/>
            <person name="Barry K."/>
            <person name="Grigoriev I.V."/>
            <person name="Spatafora J.W."/>
            <person name="Aimea M.C."/>
        </authorList>
    </citation>
    <scope>NUCLEOTIDE SEQUENCE [LARGE SCALE GENOMIC DNA]</scope>
    <source>
        <strain evidence="2 3">UBC 951</strain>
    </source>
</reference>
<dbReference type="RefSeq" id="XP_013241033.1">
    <property type="nucleotide sequence ID" value="XM_013385579.1"/>
</dbReference>
<dbReference type="OrthoDB" id="498286at2759"/>
<dbReference type="PANTHER" id="PTHR35020:SF2">
    <property type="entry name" value="N-ACETYLGLUCOSAMINE-INDUCED PROTEIN 1"/>
    <property type="match status" value="1"/>
</dbReference>